<gene>
    <name evidence="1" type="ORF">P691DRAFT_764572</name>
</gene>
<evidence type="ECO:0000313" key="2">
    <source>
        <dbReference type="Proteomes" id="UP000807342"/>
    </source>
</evidence>
<proteinExistence type="predicted"/>
<organism evidence="1 2">
    <name type="scientific">Macrolepiota fuliginosa MF-IS2</name>
    <dbReference type="NCBI Taxonomy" id="1400762"/>
    <lineage>
        <taxon>Eukaryota</taxon>
        <taxon>Fungi</taxon>
        <taxon>Dikarya</taxon>
        <taxon>Basidiomycota</taxon>
        <taxon>Agaricomycotina</taxon>
        <taxon>Agaricomycetes</taxon>
        <taxon>Agaricomycetidae</taxon>
        <taxon>Agaricales</taxon>
        <taxon>Agaricineae</taxon>
        <taxon>Agaricaceae</taxon>
        <taxon>Macrolepiota</taxon>
    </lineage>
</organism>
<dbReference type="EMBL" id="MU151516">
    <property type="protein sequence ID" value="KAF9443125.1"/>
    <property type="molecule type" value="Genomic_DNA"/>
</dbReference>
<comment type="caution">
    <text evidence="1">The sequence shown here is derived from an EMBL/GenBank/DDBJ whole genome shotgun (WGS) entry which is preliminary data.</text>
</comment>
<dbReference type="AlphaFoldDB" id="A0A9P6BZ28"/>
<sequence length="111" mass="12819">MPNYDNVNIHWVPEGDDSRLDVLQEELLSLAQRGCVRLLSERRRSRWNSLKDLLVNDTELINTFRSIHPVLFHANETLTKEFMSWVNECILSVSPDPFAPDLGAGTRRLMP</sequence>
<reference evidence="1" key="1">
    <citation type="submission" date="2020-11" db="EMBL/GenBank/DDBJ databases">
        <authorList>
            <consortium name="DOE Joint Genome Institute"/>
            <person name="Ahrendt S."/>
            <person name="Riley R."/>
            <person name="Andreopoulos W."/>
            <person name="Labutti K."/>
            <person name="Pangilinan J."/>
            <person name="Ruiz-Duenas F.J."/>
            <person name="Barrasa J.M."/>
            <person name="Sanchez-Garcia M."/>
            <person name="Camarero S."/>
            <person name="Miyauchi S."/>
            <person name="Serrano A."/>
            <person name="Linde D."/>
            <person name="Babiker R."/>
            <person name="Drula E."/>
            <person name="Ayuso-Fernandez I."/>
            <person name="Pacheco R."/>
            <person name="Padilla G."/>
            <person name="Ferreira P."/>
            <person name="Barriuso J."/>
            <person name="Kellner H."/>
            <person name="Castanera R."/>
            <person name="Alfaro M."/>
            <person name="Ramirez L."/>
            <person name="Pisabarro A.G."/>
            <person name="Kuo A."/>
            <person name="Tritt A."/>
            <person name="Lipzen A."/>
            <person name="He G."/>
            <person name="Yan M."/>
            <person name="Ng V."/>
            <person name="Cullen D."/>
            <person name="Martin F."/>
            <person name="Rosso M.-N."/>
            <person name="Henrissat B."/>
            <person name="Hibbett D."/>
            <person name="Martinez A.T."/>
            <person name="Grigoriev I.V."/>
        </authorList>
    </citation>
    <scope>NUCLEOTIDE SEQUENCE</scope>
    <source>
        <strain evidence="1">MF-IS2</strain>
    </source>
</reference>
<dbReference type="Proteomes" id="UP000807342">
    <property type="component" value="Unassembled WGS sequence"/>
</dbReference>
<protein>
    <submittedName>
        <fullName evidence="1">Uncharacterized protein</fullName>
    </submittedName>
</protein>
<accession>A0A9P6BZ28</accession>
<evidence type="ECO:0000313" key="1">
    <source>
        <dbReference type="EMBL" id="KAF9443125.1"/>
    </source>
</evidence>
<keyword evidence="2" id="KW-1185">Reference proteome</keyword>
<name>A0A9P6BZ28_9AGAR</name>